<reference evidence="13" key="1">
    <citation type="submission" date="2023-07" db="EMBL/GenBank/DDBJ databases">
        <authorList>
            <consortium name="CYATHOMIX"/>
        </authorList>
    </citation>
    <scope>NUCLEOTIDE SEQUENCE</scope>
    <source>
        <strain evidence="13">N/A</strain>
    </source>
</reference>
<evidence type="ECO:0000256" key="6">
    <source>
        <dbReference type="ARBA" id="ARBA00051245"/>
    </source>
</evidence>
<dbReference type="SUPFAM" id="SSF56112">
    <property type="entry name" value="Protein kinase-like (PK-like)"/>
    <property type="match status" value="1"/>
</dbReference>
<dbReference type="EMBL" id="CATQJL010000305">
    <property type="protein sequence ID" value="CAJ0601225.1"/>
    <property type="molecule type" value="Genomic_DNA"/>
</dbReference>
<protein>
    <recommendedName>
        <fullName evidence="9">Tyrosine-protein kinase</fullName>
        <ecNumber evidence="9">2.7.10.2</ecNumber>
    </recommendedName>
</protein>
<dbReference type="PANTHER" id="PTHR24418">
    <property type="entry name" value="TYROSINE-PROTEIN KINASE"/>
    <property type="match status" value="1"/>
</dbReference>
<dbReference type="PRINTS" id="PR00109">
    <property type="entry name" value="TYRKINASE"/>
</dbReference>
<keyword evidence="14" id="KW-1185">Reference proteome</keyword>
<evidence type="ECO:0000256" key="10">
    <source>
        <dbReference type="SAM" id="MobiDB-lite"/>
    </source>
</evidence>
<dbReference type="SMART" id="SM00252">
    <property type="entry name" value="SH2"/>
    <property type="match status" value="1"/>
</dbReference>
<keyword evidence="1 9" id="KW-0808">Transferase</keyword>
<dbReference type="GO" id="GO:0004715">
    <property type="term" value="F:non-membrane spanning protein tyrosine kinase activity"/>
    <property type="evidence" value="ECO:0007669"/>
    <property type="project" value="UniProtKB-EC"/>
</dbReference>
<dbReference type="SUPFAM" id="SSF55550">
    <property type="entry name" value="SH2 domain"/>
    <property type="match status" value="1"/>
</dbReference>
<keyword evidence="3 9" id="KW-0418">Kinase</keyword>
<dbReference type="Proteomes" id="UP001176961">
    <property type="component" value="Unassembled WGS sequence"/>
</dbReference>
<evidence type="ECO:0000313" key="13">
    <source>
        <dbReference type="EMBL" id="CAJ0601225.1"/>
    </source>
</evidence>
<dbReference type="Pfam" id="PF07714">
    <property type="entry name" value="PK_Tyr_Ser-Thr"/>
    <property type="match status" value="1"/>
</dbReference>
<feature type="binding site" evidence="8">
    <location>
        <position position="191"/>
    </location>
    <ligand>
        <name>ATP</name>
        <dbReference type="ChEBI" id="CHEBI:30616"/>
    </ligand>
</feature>
<dbReference type="PROSITE" id="PS50001">
    <property type="entry name" value="SH2"/>
    <property type="match status" value="1"/>
</dbReference>
<feature type="compositionally biased region" description="Basic and acidic residues" evidence="10">
    <location>
        <begin position="437"/>
        <end position="465"/>
    </location>
</feature>
<proteinExistence type="inferred from homology"/>
<dbReference type="PROSITE" id="PS00109">
    <property type="entry name" value="PROTEIN_KINASE_TYR"/>
    <property type="match status" value="1"/>
</dbReference>
<dbReference type="Gene3D" id="3.30.200.20">
    <property type="entry name" value="Phosphorylase Kinase, domain 1"/>
    <property type="match status" value="1"/>
</dbReference>
<name>A0AA36GZF9_CYLNA</name>
<dbReference type="PROSITE" id="PS00107">
    <property type="entry name" value="PROTEIN_KINASE_ATP"/>
    <property type="match status" value="1"/>
</dbReference>
<keyword evidence="7" id="KW-0727">SH2 domain</keyword>
<gene>
    <name evidence="13" type="ORF">CYNAS_LOCUS13208</name>
</gene>
<dbReference type="GO" id="GO:0005524">
    <property type="term" value="F:ATP binding"/>
    <property type="evidence" value="ECO:0007669"/>
    <property type="project" value="UniProtKB-UniRule"/>
</dbReference>
<dbReference type="SMART" id="SM00219">
    <property type="entry name" value="TyrKc"/>
    <property type="match status" value="1"/>
</dbReference>
<feature type="domain" description="Protein kinase" evidence="12">
    <location>
        <begin position="160"/>
        <end position="417"/>
    </location>
</feature>
<evidence type="ECO:0000256" key="9">
    <source>
        <dbReference type="RuleBase" id="RU362096"/>
    </source>
</evidence>
<dbReference type="InterPro" id="IPR000980">
    <property type="entry name" value="SH2"/>
</dbReference>
<dbReference type="PROSITE" id="PS50011">
    <property type="entry name" value="PROTEIN_KINASE_DOM"/>
    <property type="match status" value="1"/>
</dbReference>
<evidence type="ECO:0000256" key="4">
    <source>
        <dbReference type="ARBA" id="ARBA00022840"/>
    </source>
</evidence>
<dbReference type="Gene3D" id="1.10.510.10">
    <property type="entry name" value="Transferase(Phosphotransferase) domain 1"/>
    <property type="match status" value="1"/>
</dbReference>
<sequence length="481" mass="55692">MRKVEDDVDEYERLVRGAGIPGGSEARKRKDMSNFVDESAEKIMTDLDNENWYHGALPLEDVICLIATRGDFLLRALESQDKRGPMPCLTVRVNHHVKDFPIHRIQQANSVFFTIDGANKAESVIALIQKHFHEGIPVSSDVFLTKPIPKQAWELSKDKIQLIQKIGEGAFGEVWRGILRQFHKKISVAVKVTKVKEENKAMMEEMHKEARLMRQYKHLNIVAFYGMVIENDNVMIVMEFVVGGGLDHHLKRTNVSIPDRCSYAFDVSLGLYYLHNKRCMHRDLACRNCLVDTQKNIVKISDFGLSKQADRYQIQGYERIPVKWQAPEVIATGVYTRECDVYSYGILVWEIFNNAKMPFEEYSNRTVRQRIREPRFRPALSRDLPEDIRIIVAACWCAKPHSRPVMKDVAWILKKYIRHVVPGESVNKAPPVPCKPVPDRLLRKDLPARKSRMDMRKQPRTDQRRGTSMRRANGDSSRRRR</sequence>
<comment type="similarity">
    <text evidence="9">Belongs to the protein kinase superfamily. Tyr protein kinase family.</text>
</comment>
<evidence type="ECO:0000256" key="8">
    <source>
        <dbReference type="PROSITE-ProRule" id="PRU10141"/>
    </source>
</evidence>
<keyword evidence="2 8" id="KW-0547">Nucleotide-binding</keyword>
<dbReference type="InterPro" id="IPR011009">
    <property type="entry name" value="Kinase-like_dom_sf"/>
</dbReference>
<keyword evidence="5 9" id="KW-0829">Tyrosine-protein kinase</keyword>
<keyword evidence="4 8" id="KW-0067">ATP-binding</keyword>
<accession>A0AA36GZF9</accession>
<dbReference type="Gene3D" id="3.30.505.10">
    <property type="entry name" value="SH2 domain"/>
    <property type="match status" value="1"/>
</dbReference>
<dbReference type="InterPro" id="IPR000719">
    <property type="entry name" value="Prot_kinase_dom"/>
</dbReference>
<evidence type="ECO:0000259" key="12">
    <source>
        <dbReference type="PROSITE" id="PS50011"/>
    </source>
</evidence>
<feature type="compositionally biased region" description="Basic and acidic residues" evidence="10">
    <location>
        <begin position="472"/>
        <end position="481"/>
    </location>
</feature>
<dbReference type="InterPro" id="IPR017441">
    <property type="entry name" value="Protein_kinase_ATP_BS"/>
</dbReference>
<evidence type="ECO:0000256" key="2">
    <source>
        <dbReference type="ARBA" id="ARBA00022741"/>
    </source>
</evidence>
<evidence type="ECO:0000256" key="5">
    <source>
        <dbReference type="ARBA" id="ARBA00023137"/>
    </source>
</evidence>
<dbReference type="InterPro" id="IPR036860">
    <property type="entry name" value="SH2_dom_sf"/>
</dbReference>
<comment type="caution">
    <text evidence="13">The sequence shown here is derived from an EMBL/GenBank/DDBJ whole genome shotgun (WGS) entry which is preliminary data.</text>
</comment>
<evidence type="ECO:0000256" key="1">
    <source>
        <dbReference type="ARBA" id="ARBA00022679"/>
    </source>
</evidence>
<evidence type="ECO:0000256" key="7">
    <source>
        <dbReference type="PROSITE-ProRule" id="PRU00191"/>
    </source>
</evidence>
<feature type="domain" description="SH2" evidence="11">
    <location>
        <begin position="52"/>
        <end position="148"/>
    </location>
</feature>
<dbReference type="InterPro" id="IPR008266">
    <property type="entry name" value="Tyr_kinase_AS"/>
</dbReference>
<comment type="catalytic activity">
    <reaction evidence="6 9">
        <text>L-tyrosyl-[protein] + ATP = O-phospho-L-tyrosyl-[protein] + ADP + H(+)</text>
        <dbReference type="Rhea" id="RHEA:10596"/>
        <dbReference type="Rhea" id="RHEA-COMP:10136"/>
        <dbReference type="Rhea" id="RHEA-COMP:20101"/>
        <dbReference type="ChEBI" id="CHEBI:15378"/>
        <dbReference type="ChEBI" id="CHEBI:30616"/>
        <dbReference type="ChEBI" id="CHEBI:46858"/>
        <dbReference type="ChEBI" id="CHEBI:61978"/>
        <dbReference type="ChEBI" id="CHEBI:456216"/>
        <dbReference type="EC" id="2.7.10.2"/>
    </reaction>
</comment>
<evidence type="ECO:0000259" key="11">
    <source>
        <dbReference type="PROSITE" id="PS50001"/>
    </source>
</evidence>
<evidence type="ECO:0000313" key="14">
    <source>
        <dbReference type="Proteomes" id="UP001176961"/>
    </source>
</evidence>
<dbReference type="InterPro" id="IPR020635">
    <property type="entry name" value="Tyr_kinase_cat_dom"/>
</dbReference>
<organism evidence="13 14">
    <name type="scientific">Cylicocyclus nassatus</name>
    <name type="common">Nematode worm</name>
    <dbReference type="NCBI Taxonomy" id="53992"/>
    <lineage>
        <taxon>Eukaryota</taxon>
        <taxon>Metazoa</taxon>
        <taxon>Ecdysozoa</taxon>
        <taxon>Nematoda</taxon>
        <taxon>Chromadorea</taxon>
        <taxon>Rhabditida</taxon>
        <taxon>Rhabditina</taxon>
        <taxon>Rhabditomorpha</taxon>
        <taxon>Strongyloidea</taxon>
        <taxon>Strongylidae</taxon>
        <taxon>Cylicocyclus</taxon>
    </lineage>
</organism>
<dbReference type="EC" id="2.7.10.2" evidence="9"/>
<evidence type="ECO:0000256" key="3">
    <source>
        <dbReference type="ARBA" id="ARBA00022777"/>
    </source>
</evidence>
<feature type="region of interest" description="Disordered" evidence="10">
    <location>
        <begin position="427"/>
        <end position="481"/>
    </location>
</feature>
<dbReference type="AlphaFoldDB" id="A0AA36GZF9"/>
<dbReference type="CDD" id="cd00192">
    <property type="entry name" value="PTKc"/>
    <property type="match status" value="1"/>
</dbReference>
<dbReference type="InterPro" id="IPR001245">
    <property type="entry name" value="Ser-Thr/Tyr_kinase_cat_dom"/>
</dbReference>
<dbReference type="InterPro" id="IPR050198">
    <property type="entry name" value="Non-receptor_tyrosine_kinases"/>
</dbReference>